<dbReference type="Proteomes" id="UP000660975">
    <property type="component" value="Unassembled WGS sequence"/>
</dbReference>
<protein>
    <submittedName>
        <fullName evidence="3">Uncharacterized protein</fullName>
    </submittedName>
</protein>
<feature type="region of interest" description="Disordered" evidence="1">
    <location>
        <begin position="1"/>
        <end position="108"/>
    </location>
</feature>
<accession>A0A8H9HDN4</accession>
<name>A0A8H9HDN4_9ACTN</name>
<dbReference type="Proteomes" id="UP000480804">
    <property type="component" value="Unassembled WGS sequence"/>
</dbReference>
<evidence type="ECO:0000256" key="1">
    <source>
        <dbReference type="SAM" id="MobiDB-lite"/>
    </source>
</evidence>
<keyword evidence="4" id="KW-1185">Reference proteome</keyword>
<organism evidence="3 5">
    <name type="scientific">Streptomyces gougerotii</name>
    <dbReference type="NCBI Taxonomy" id="53448"/>
    <lineage>
        <taxon>Bacteria</taxon>
        <taxon>Bacillati</taxon>
        <taxon>Actinomycetota</taxon>
        <taxon>Actinomycetes</taxon>
        <taxon>Kitasatosporales</taxon>
        <taxon>Streptomycetaceae</taxon>
        <taxon>Streptomyces</taxon>
        <taxon>Streptomyces diastaticus group</taxon>
    </lineage>
</organism>
<proteinExistence type="predicted"/>
<sequence length="108" mass="11057">MTSAGGAPLGAVARLSGQCPPGRRGRGLWQTSVSAPGRSPRLGFFRDGRPPLTAAPADGPHRSREAARAGDPHSAPARRPPAPVGGALREATRTEAGLRLTARLPPPS</sequence>
<dbReference type="EMBL" id="BMSC01000001">
    <property type="protein sequence ID" value="GGU55007.1"/>
    <property type="molecule type" value="Genomic_DNA"/>
</dbReference>
<reference evidence="3" key="1">
    <citation type="journal article" date="2014" name="Int. J. Syst. Evol. Microbiol.">
        <title>Complete genome sequence of Corynebacterium casei LMG S-19264T (=DSM 44701T), isolated from a smear-ripened cheese.</title>
        <authorList>
            <consortium name="US DOE Joint Genome Institute (JGI-PGF)"/>
            <person name="Walter F."/>
            <person name="Albersmeier A."/>
            <person name="Kalinowski J."/>
            <person name="Ruckert C."/>
        </authorList>
    </citation>
    <scope>NUCLEOTIDE SEQUENCE</scope>
    <source>
        <strain evidence="3">JCM 4136</strain>
    </source>
</reference>
<dbReference type="AlphaFoldDB" id="A0A8H9HDN4"/>
<reference evidence="2 4" key="2">
    <citation type="submission" date="2020-02" db="EMBL/GenBank/DDBJ databases">
        <title>Whole genome shotgun sequence of Streptomyces gougerotii NBRC 13043.</title>
        <authorList>
            <person name="Ichikawa N."/>
            <person name="Komaki H."/>
            <person name="Tamura T."/>
        </authorList>
    </citation>
    <scope>NUCLEOTIDE SEQUENCE [LARGE SCALE GENOMIC DNA]</scope>
    <source>
        <strain evidence="2 4">NBRC 13043</strain>
    </source>
</reference>
<evidence type="ECO:0000313" key="4">
    <source>
        <dbReference type="Proteomes" id="UP000480804"/>
    </source>
</evidence>
<comment type="caution">
    <text evidence="3">The sequence shown here is derived from an EMBL/GenBank/DDBJ whole genome shotgun (WGS) entry which is preliminary data.</text>
</comment>
<feature type="compositionally biased region" description="Basic and acidic residues" evidence="1">
    <location>
        <begin position="59"/>
        <end position="71"/>
    </location>
</feature>
<evidence type="ECO:0000313" key="5">
    <source>
        <dbReference type="Proteomes" id="UP000660975"/>
    </source>
</evidence>
<evidence type="ECO:0000313" key="3">
    <source>
        <dbReference type="EMBL" id="GGU55007.1"/>
    </source>
</evidence>
<gene>
    <name evidence="3" type="ORF">GCM10010227_05300</name>
    <name evidence="2" type="ORF">Sgou_38890</name>
</gene>
<reference evidence="3" key="3">
    <citation type="submission" date="2020-09" db="EMBL/GenBank/DDBJ databases">
        <authorList>
            <person name="Sun Q."/>
            <person name="Ohkuma M."/>
        </authorList>
    </citation>
    <scope>NUCLEOTIDE SEQUENCE</scope>
    <source>
        <strain evidence="3">JCM 4136</strain>
    </source>
</reference>
<evidence type="ECO:0000313" key="2">
    <source>
        <dbReference type="EMBL" id="GFH79219.1"/>
    </source>
</evidence>
<dbReference type="EMBL" id="BLLO01000020">
    <property type="protein sequence ID" value="GFH79219.1"/>
    <property type="molecule type" value="Genomic_DNA"/>
</dbReference>